<dbReference type="Proteomes" id="UP001501758">
    <property type="component" value="Unassembled WGS sequence"/>
</dbReference>
<dbReference type="RefSeq" id="WP_343913474.1">
    <property type="nucleotide sequence ID" value="NZ_BAAAGE010000003.1"/>
</dbReference>
<proteinExistence type="predicted"/>
<evidence type="ECO:0000256" key="1">
    <source>
        <dbReference type="SAM" id="MobiDB-lite"/>
    </source>
</evidence>
<feature type="region of interest" description="Disordered" evidence="1">
    <location>
        <begin position="24"/>
        <end position="52"/>
    </location>
</feature>
<evidence type="ECO:0000313" key="3">
    <source>
        <dbReference type="Proteomes" id="UP001501758"/>
    </source>
</evidence>
<organism evidence="2 3">
    <name type="scientific">Aquimarina litoralis</name>
    <dbReference type="NCBI Taxonomy" id="584605"/>
    <lineage>
        <taxon>Bacteria</taxon>
        <taxon>Pseudomonadati</taxon>
        <taxon>Bacteroidota</taxon>
        <taxon>Flavobacteriia</taxon>
        <taxon>Flavobacteriales</taxon>
        <taxon>Flavobacteriaceae</taxon>
        <taxon>Aquimarina</taxon>
    </lineage>
</organism>
<reference evidence="3" key="1">
    <citation type="journal article" date="2019" name="Int. J. Syst. Evol. Microbiol.">
        <title>The Global Catalogue of Microorganisms (GCM) 10K type strain sequencing project: providing services to taxonomists for standard genome sequencing and annotation.</title>
        <authorList>
            <consortium name="The Broad Institute Genomics Platform"/>
            <consortium name="The Broad Institute Genome Sequencing Center for Infectious Disease"/>
            <person name="Wu L."/>
            <person name="Ma J."/>
        </authorList>
    </citation>
    <scope>NUCLEOTIDE SEQUENCE [LARGE SCALE GENOMIC DNA]</scope>
    <source>
        <strain evidence="3">JCM 15974</strain>
    </source>
</reference>
<gene>
    <name evidence="2" type="ORF">GCM10009430_34110</name>
</gene>
<name>A0ABP3U8C4_9FLAO</name>
<protein>
    <submittedName>
        <fullName evidence="2">Uncharacterized protein</fullName>
    </submittedName>
</protein>
<dbReference type="EMBL" id="BAAAGE010000003">
    <property type="protein sequence ID" value="GAA0726744.1"/>
    <property type="molecule type" value="Genomic_DNA"/>
</dbReference>
<dbReference type="PROSITE" id="PS51257">
    <property type="entry name" value="PROKAR_LIPOPROTEIN"/>
    <property type="match status" value="1"/>
</dbReference>
<keyword evidence="3" id="KW-1185">Reference proteome</keyword>
<feature type="compositionally biased region" description="Acidic residues" evidence="1">
    <location>
        <begin position="24"/>
        <end position="46"/>
    </location>
</feature>
<comment type="caution">
    <text evidence="2">The sequence shown here is derived from an EMBL/GenBank/DDBJ whole genome shotgun (WGS) entry which is preliminary data.</text>
</comment>
<evidence type="ECO:0000313" key="2">
    <source>
        <dbReference type="EMBL" id="GAA0726744.1"/>
    </source>
</evidence>
<accession>A0ABP3U8C4</accession>
<sequence length="52" mass="5692">MKKIAFLLVLASIFVACENESFEDSVFNEDTTTDTEETTDGEDGEEITGGNQ</sequence>